<evidence type="ECO:0000256" key="11">
    <source>
        <dbReference type="ARBA" id="ARBA00045628"/>
    </source>
</evidence>
<dbReference type="EnsemblMetazoa" id="SMAR008431-RA">
    <property type="protein sequence ID" value="SMAR008431-PA"/>
    <property type="gene ID" value="SMAR008431"/>
</dbReference>
<comment type="subcellular location">
    <subcellularLocation>
        <location evidence="1">Nucleus</location>
    </subcellularLocation>
</comment>
<reference evidence="16" key="1">
    <citation type="submission" date="2011-05" db="EMBL/GenBank/DDBJ databases">
        <authorList>
            <person name="Richards S.R."/>
            <person name="Qu J."/>
            <person name="Jiang H."/>
            <person name="Jhangiani S.N."/>
            <person name="Agravi P."/>
            <person name="Goodspeed R."/>
            <person name="Gross S."/>
            <person name="Mandapat C."/>
            <person name="Jackson L."/>
            <person name="Mathew T."/>
            <person name="Pu L."/>
            <person name="Thornton R."/>
            <person name="Saada N."/>
            <person name="Wilczek-Boney K.B."/>
            <person name="Lee S."/>
            <person name="Kovar C."/>
            <person name="Wu Y."/>
            <person name="Scherer S.E."/>
            <person name="Worley K.C."/>
            <person name="Muzny D.M."/>
            <person name="Gibbs R."/>
        </authorList>
    </citation>
    <scope>NUCLEOTIDE SEQUENCE</scope>
    <source>
        <strain evidence="16">Brora</strain>
    </source>
</reference>
<dbReference type="GO" id="GO:0030490">
    <property type="term" value="P:maturation of SSU-rRNA"/>
    <property type="evidence" value="ECO:0007669"/>
    <property type="project" value="TreeGrafter"/>
</dbReference>
<feature type="domain" description="Ribonuclease PIN" evidence="14">
    <location>
        <begin position="15"/>
        <end position="101"/>
    </location>
</feature>
<organism evidence="15 16">
    <name type="scientific">Strigamia maritima</name>
    <name type="common">European centipede</name>
    <name type="synonym">Geophilus maritimus</name>
    <dbReference type="NCBI Taxonomy" id="126957"/>
    <lineage>
        <taxon>Eukaryota</taxon>
        <taxon>Metazoa</taxon>
        <taxon>Ecdysozoa</taxon>
        <taxon>Arthropoda</taxon>
        <taxon>Myriapoda</taxon>
        <taxon>Chilopoda</taxon>
        <taxon>Pleurostigmophora</taxon>
        <taxon>Geophilomorpha</taxon>
        <taxon>Linotaeniidae</taxon>
        <taxon>Strigamia</taxon>
    </lineage>
</organism>
<dbReference type="GO" id="GO:0004521">
    <property type="term" value="F:RNA endonuclease activity"/>
    <property type="evidence" value="ECO:0007669"/>
    <property type="project" value="InterPro"/>
</dbReference>
<feature type="domain" description="Nin one binding (NOB1) Zn-ribbon-like" evidence="13">
    <location>
        <begin position="202"/>
        <end position="272"/>
    </location>
</feature>
<keyword evidence="9 12" id="KW-0862">Zinc</keyword>
<dbReference type="InterPro" id="IPR039907">
    <property type="entry name" value="NOB1"/>
</dbReference>
<dbReference type="FunFam" id="3.40.50.1010:FF:000018">
    <property type="entry name" value="RNA-binding protein NOB1"/>
    <property type="match status" value="1"/>
</dbReference>
<dbReference type="Gene3D" id="6.20.210.10">
    <property type="entry name" value="Nin one binding (NOB1), Zn-ribbon-like"/>
    <property type="match status" value="1"/>
</dbReference>
<reference evidence="15" key="2">
    <citation type="submission" date="2015-02" db="UniProtKB">
        <authorList>
            <consortium name="EnsemblMetazoa"/>
        </authorList>
    </citation>
    <scope>IDENTIFICATION</scope>
</reference>
<evidence type="ECO:0000256" key="9">
    <source>
        <dbReference type="ARBA" id="ARBA00022833"/>
    </source>
</evidence>
<evidence type="ECO:0000256" key="8">
    <source>
        <dbReference type="ARBA" id="ARBA00022801"/>
    </source>
</evidence>
<evidence type="ECO:0000259" key="14">
    <source>
        <dbReference type="Pfam" id="PF17146"/>
    </source>
</evidence>
<feature type="binding site" evidence="12">
    <location>
        <position position="230"/>
    </location>
    <ligand>
        <name>Zn(2+)</name>
        <dbReference type="ChEBI" id="CHEBI:29105"/>
    </ligand>
</feature>
<dbReference type="PIRSF" id="PIRSF037125">
    <property type="entry name" value="D-site_20S_pre-rRNA_nuclease"/>
    <property type="match status" value="1"/>
</dbReference>
<dbReference type="OMA" id="DYAMQNT"/>
<evidence type="ECO:0000256" key="1">
    <source>
        <dbReference type="ARBA" id="ARBA00004123"/>
    </source>
</evidence>
<keyword evidence="8" id="KW-0378">Hydrolase</keyword>
<dbReference type="CDD" id="cd09876">
    <property type="entry name" value="PIN_Nob1-like"/>
    <property type="match status" value="1"/>
</dbReference>
<comment type="similarity">
    <text evidence="2">Belongs to the NOB1 family.</text>
</comment>
<dbReference type="Pfam" id="PF08772">
    <property type="entry name" value="Zn_ribbon_NOB1"/>
    <property type="match status" value="1"/>
</dbReference>
<proteinExistence type="inferred from homology"/>
<dbReference type="InterPro" id="IPR033411">
    <property type="entry name" value="Ribonuclease_PIN"/>
</dbReference>
<dbReference type="InterPro" id="IPR036283">
    <property type="entry name" value="NOB1_Zf-like_sf"/>
</dbReference>
<dbReference type="GO" id="GO:0005634">
    <property type="term" value="C:nucleus"/>
    <property type="evidence" value="ECO:0007669"/>
    <property type="project" value="UniProtKB-SubCell"/>
</dbReference>
<evidence type="ECO:0000313" key="15">
    <source>
        <dbReference type="EnsemblMetazoa" id="SMAR008431-PA"/>
    </source>
</evidence>
<dbReference type="STRING" id="126957.T1J4A0"/>
<evidence type="ECO:0000256" key="7">
    <source>
        <dbReference type="ARBA" id="ARBA00022771"/>
    </source>
</evidence>
<dbReference type="HOGENOM" id="CLU_024666_0_0_1"/>
<keyword evidence="4" id="KW-0597">Phosphoprotein</keyword>
<dbReference type="Proteomes" id="UP000014500">
    <property type="component" value="Unassembled WGS sequence"/>
</dbReference>
<sequence length="349" mass="39410">MDFGNMPSDDRIDYLIVDSSPFIRNIQLQTKGKSIYTISEVVNEIKDKATRERLQVLPYELTLKNVTPEAYNAVVEFSKKTGDYPSLSCTDLKLIALTYQLTKEFIGTEHLRTTPEKATLVRGSQVEKPVGFYAPSDAYSCEDDENDEDGWITSSSMSNHSKNLIVAKECGPTVACMTCDFALQNVLMQMGLHIVSVDGFRIKENRTFILRCFACFKTTTSMSKKFCHNCGNKTLKRVSVAINENGEEQLFISRRPLNIRGTKFSLPSPTGGKFTVQPELCEDQRFPHQRQSDMSRKKFDPLSPDFIAEVSPFALNDVHSRAAHVQISAQYFNKKNPNVTGKRSGNRRK</sequence>
<keyword evidence="10" id="KW-0539">Nucleus</keyword>
<feature type="binding site" evidence="12">
    <location>
        <position position="227"/>
    </location>
    <ligand>
        <name>Zn(2+)</name>
        <dbReference type="ChEBI" id="CHEBI:29105"/>
    </ligand>
</feature>
<comment type="function">
    <text evidence="11">May play a role in mRNA degradation. Endonuclease required for processing of 20S pre-rRNA precursor and biogenesis of 40S ribosomal subunits.</text>
</comment>
<evidence type="ECO:0000256" key="3">
    <source>
        <dbReference type="ARBA" id="ARBA00018439"/>
    </source>
</evidence>
<evidence type="ECO:0000256" key="2">
    <source>
        <dbReference type="ARBA" id="ARBA00005858"/>
    </source>
</evidence>
<keyword evidence="6 12" id="KW-0479">Metal-binding</keyword>
<evidence type="ECO:0000256" key="12">
    <source>
        <dbReference type="PIRSR" id="PIRSR037125-1"/>
    </source>
</evidence>
<dbReference type="PANTHER" id="PTHR12814">
    <property type="entry name" value="RNA-BINDING PROTEIN NOB1"/>
    <property type="match status" value="1"/>
</dbReference>
<feature type="binding site" evidence="12">
    <location>
        <position position="215"/>
    </location>
    <ligand>
        <name>Zn(2+)</name>
        <dbReference type="ChEBI" id="CHEBI:29105"/>
    </ligand>
</feature>
<accession>T1J4A0</accession>
<dbReference type="GO" id="GO:0008270">
    <property type="term" value="F:zinc ion binding"/>
    <property type="evidence" value="ECO:0007669"/>
    <property type="project" value="UniProtKB-KW"/>
</dbReference>
<dbReference type="PANTHER" id="PTHR12814:SF2">
    <property type="entry name" value="RNA-BINDING PROTEIN NOB1"/>
    <property type="match status" value="1"/>
</dbReference>
<evidence type="ECO:0000256" key="6">
    <source>
        <dbReference type="ARBA" id="ARBA00022723"/>
    </source>
</evidence>
<dbReference type="PhylomeDB" id="T1J4A0"/>
<dbReference type="AlphaFoldDB" id="T1J4A0"/>
<feature type="binding site" evidence="12">
    <location>
        <position position="212"/>
    </location>
    <ligand>
        <name>Zn(2+)</name>
        <dbReference type="ChEBI" id="CHEBI:29105"/>
    </ligand>
</feature>
<evidence type="ECO:0000256" key="5">
    <source>
        <dbReference type="ARBA" id="ARBA00022722"/>
    </source>
</evidence>
<keyword evidence="16" id="KW-1185">Reference proteome</keyword>
<dbReference type="GO" id="GO:0016787">
    <property type="term" value="F:hydrolase activity"/>
    <property type="evidence" value="ECO:0007669"/>
    <property type="project" value="UniProtKB-KW"/>
</dbReference>
<name>T1J4A0_STRMM</name>
<evidence type="ECO:0000313" key="16">
    <source>
        <dbReference type="Proteomes" id="UP000014500"/>
    </source>
</evidence>
<protein>
    <recommendedName>
        <fullName evidence="3">RNA-binding protein NOB1</fullName>
    </recommendedName>
</protein>
<dbReference type="EMBL" id="JH431841">
    <property type="status" value="NOT_ANNOTATED_CDS"/>
    <property type="molecule type" value="Genomic_DNA"/>
</dbReference>
<keyword evidence="5" id="KW-0540">Nuclease</keyword>
<evidence type="ECO:0000256" key="4">
    <source>
        <dbReference type="ARBA" id="ARBA00022553"/>
    </source>
</evidence>
<dbReference type="Gene3D" id="3.40.50.1010">
    <property type="entry name" value="5'-nuclease"/>
    <property type="match status" value="1"/>
</dbReference>
<dbReference type="InterPro" id="IPR017117">
    <property type="entry name" value="Nob1_euk"/>
</dbReference>
<dbReference type="InterPro" id="IPR014881">
    <property type="entry name" value="NOB1_Zn-bd"/>
</dbReference>
<dbReference type="eggNOG" id="KOG2463">
    <property type="taxonomic scope" value="Eukaryota"/>
</dbReference>
<evidence type="ECO:0000256" key="10">
    <source>
        <dbReference type="ARBA" id="ARBA00023242"/>
    </source>
</evidence>
<dbReference type="SUPFAM" id="SSF144206">
    <property type="entry name" value="NOB1 zinc finger-like"/>
    <property type="match status" value="1"/>
</dbReference>
<dbReference type="Pfam" id="PF17146">
    <property type="entry name" value="PIN_6"/>
    <property type="match status" value="1"/>
</dbReference>
<keyword evidence="7" id="KW-0863">Zinc-finger</keyword>
<dbReference type="GO" id="GO:0030688">
    <property type="term" value="C:preribosome, small subunit precursor"/>
    <property type="evidence" value="ECO:0007669"/>
    <property type="project" value="TreeGrafter"/>
</dbReference>
<evidence type="ECO:0000259" key="13">
    <source>
        <dbReference type="Pfam" id="PF08772"/>
    </source>
</evidence>